<dbReference type="Pfam" id="PF14525">
    <property type="entry name" value="AraC_binding_2"/>
    <property type="match status" value="1"/>
</dbReference>
<dbReference type="InterPro" id="IPR018062">
    <property type="entry name" value="HTH_AraC-typ_CS"/>
</dbReference>
<dbReference type="Proteomes" id="UP000193564">
    <property type="component" value="Unassembled WGS sequence"/>
</dbReference>
<dbReference type="PROSITE" id="PS01124">
    <property type="entry name" value="HTH_ARAC_FAMILY_2"/>
    <property type="match status" value="1"/>
</dbReference>
<dbReference type="SMART" id="SM00342">
    <property type="entry name" value="HTH_ARAC"/>
    <property type="match status" value="1"/>
</dbReference>
<proteinExistence type="predicted"/>
<accession>A0A1X1TJG3</accession>
<reference evidence="5 6" key="1">
    <citation type="submission" date="2016-01" db="EMBL/GenBank/DDBJ databases">
        <title>The new phylogeny of the genus Mycobacterium.</title>
        <authorList>
            <person name="Tarcisio F."/>
            <person name="Conor M."/>
            <person name="Antonella G."/>
            <person name="Elisabetta G."/>
            <person name="Giulia F.S."/>
            <person name="Sara T."/>
            <person name="Anna F."/>
            <person name="Clotilde B."/>
            <person name="Roberto B."/>
            <person name="Veronica D.S."/>
            <person name="Fabio R."/>
            <person name="Monica P."/>
            <person name="Olivier J."/>
            <person name="Enrico T."/>
            <person name="Nicola S."/>
        </authorList>
    </citation>
    <scope>NUCLEOTIDE SEQUENCE [LARGE SCALE GENOMIC DNA]</scope>
    <source>
        <strain evidence="5 6">DSM 44339</strain>
    </source>
</reference>
<feature type="domain" description="HTH araC/xylS-type" evidence="4">
    <location>
        <begin position="236"/>
        <end position="337"/>
    </location>
</feature>
<evidence type="ECO:0000256" key="2">
    <source>
        <dbReference type="ARBA" id="ARBA00023125"/>
    </source>
</evidence>
<sequence length="337" mass="36763">MSPARGDPITRHIDSTVRPVRTRVEIMDPDEAAAFLDDAYGARIRLRRLPDPPVGDTVLTHTRYDAGCFVIDDVEFVGEFTASPDALHKVAAVWVTRGRVSGRCDGQDGLARAGQVTLLSQPDLPHQAAFENTALTAVLLGPALLASVATGVPGEEGPQPLRFSLFHPVDENAGRLWQQTVQYVKNCVLADDARTTASVLGHAARLLAAVTLSAFPSTLTAESGIDDRDARPALLQRAIDYIEANLTNDITLGDIAAAVYVSPRAVQYMFRRHLDTTPLQYLRRARLHCAHLDLVAADRSHETVSQIAARWGFAHTGRFAVMYREEYGLSPHATLRA</sequence>
<dbReference type="GO" id="GO:0043565">
    <property type="term" value="F:sequence-specific DNA binding"/>
    <property type="evidence" value="ECO:0007669"/>
    <property type="project" value="InterPro"/>
</dbReference>
<organism evidence="5 6">
    <name type="scientific">Mycolicibacterium doricum</name>
    <dbReference type="NCBI Taxonomy" id="126673"/>
    <lineage>
        <taxon>Bacteria</taxon>
        <taxon>Bacillati</taxon>
        <taxon>Actinomycetota</taxon>
        <taxon>Actinomycetes</taxon>
        <taxon>Mycobacteriales</taxon>
        <taxon>Mycobacteriaceae</taxon>
        <taxon>Mycolicibacterium</taxon>
    </lineage>
</organism>
<dbReference type="Gene3D" id="1.10.10.60">
    <property type="entry name" value="Homeodomain-like"/>
    <property type="match status" value="1"/>
</dbReference>
<dbReference type="InterPro" id="IPR035418">
    <property type="entry name" value="AraC-bd_2"/>
</dbReference>
<keyword evidence="3" id="KW-0804">Transcription</keyword>
<dbReference type="GO" id="GO:0003700">
    <property type="term" value="F:DNA-binding transcription factor activity"/>
    <property type="evidence" value="ECO:0007669"/>
    <property type="project" value="InterPro"/>
</dbReference>
<dbReference type="SUPFAM" id="SSF46689">
    <property type="entry name" value="Homeodomain-like"/>
    <property type="match status" value="1"/>
</dbReference>
<dbReference type="STRING" id="126673.AWC01_02845"/>
<evidence type="ECO:0000256" key="1">
    <source>
        <dbReference type="ARBA" id="ARBA00023015"/>
    </source>
</evidence>
<dbReference type="InterPro" id="IPR009057">
    <property type="entry name" value="Homeodomain-like_sf"/>
</dbReference>
<dbReference type="InterPro" id="IPR018060">
    <property type="entry name" value="HTH_AraC"/>
</dbReference>
<dbReference type="InterPro" id="IPR050204">
    <property type="entry name" value="AraC_XylS_family_regulators"/>
</dbReference>
<keyword evidence="2" id="KW-0238">DNA-binding</keyword>
<comment type="caution">
    <text evidence="5">The sequence shown here is derived from an EMBL/GenBank/DDBJ whole genome shotgun (WGS) entry which is preliminary data.</text>
</comment>
<dbReference type="AlphaFoldDB" id="A0A1X1TJG3"/>
<dbReference type="PANTHER" id="PTHR46796:SF12">
    <property type="entry name" value="HTH-TYPE DNA-BINDING TRANSCRIPTIONAL ACTIVATOR EUTR"/>
    <property type="match status" value="1"/>
</dbReference>
<evidence type="ECO:0000256" key="3">
    <source>
        <dbReference type="ARBA" id="ARBA00023163"/>
    </source>
</evidence>
<protein>
    <submittedName>
        <fullName evidence="5">AraC family transcriptional regulator</fullName>
    </submittedName>
</protein>
<dbReference type="PROSITE" id="PS00041">
    <property type="entry name" value="HTH_ARAC_FAMILY_1"/>
    <property type="match status" value="1"/>
</dbReference>
<keyword evidence="6" id="KW-1185">Reference proteome</keyword>
<dbReference type="PANTHER" id="PTHR46796">
    <property type="entry name" value="HTH-TYPE TRANSCRIPTIONAL ACTIVATOR RHAS-RELATED"/>
    <property type="match status" value="1"/>
</dbReference>
<evidence type="ECO:0000259" key="4">
    <source>
        <dbReference type="PROSITE" id="PS01124"/>
    </source>
</evidence>
<dbReference type="EMBL" id="LQOS01000011">
    <property type="protein sequence ID" value="ORV44670.1"/>
    <property type="molecule type" value="Genomic_DNA"/>
</dbReference>
<keyword evidence="1" id="KW-0805">Transcription regulation</keyword>
<evidence type="ECO:0000313" key="6">
    <source>
        <dbReference type="Proteomes" id="UP000193564"/>
    </source>
</evidence>
<dbReference type="Pfam" id="PF12833">
    <property type="entry name" value="HTH_18"/>
    <property type="match status" value="1"/>
</dbReference>
<evidence type="ECO:0000313" key="5">
    <source>
        <dbReference type="EMBL" id="ORV44670.1"/>
    </source>
</evidence>
<name>A0A1X1TJG3_9MYCO</name>
<gene>
    <name evidence="5" type="ORF">AWC01_02845</name>
</gene>